<keyword evidence="2 5" id="KW-0645">Protease</keyword>
<proteinExistence type="inferred from homology"/>
<dbReference type="GO" id="GO:0006508">
    <property type="term" value="P:proteolysis"/>
    <property type="evidence" value="ECO:0007669"/>
    <property type="project" value="UniProtKB-KW"/>
</dbReference>
<dbReference type="STRING" id="1160509.A0A3N4HSZ5"/>
<dbReference type="InterPro" id="IPR000209">
    <property type="entry name" value="Peptidase_S8/S53_dom"/>
</dbReference>
<evidence type="ECO:0000259" key="7">
    <source>
        <dbReference type="Pfam" id="PF00082"/>
    </source>
</evidence>
<gene>
    <name evidence="8" type="ORF">BJ508DRAFT_310610</name>
</gene>
<dbReference type="Pfam" id="PF00082">
    <property type="entry name" value="Peptidase_S8"/>
    <property type="match status" value="1"/>
</dbReference>
<reference evidence="8 9" key="1">
    <citation type="journal article" date="2018" name="Nat. Ecol. Evol.">
        <title>Pezizomycetes genomes reveal the molecular basis of ectomycorrhizal truffle lifestyle.</title>
        <authorList>
            <person name="Murat C."/>
            <person name="Payen T."/>
            <person name="Noel B."/>
            <person name="Kuo A."/>
            <person name="Morin E."/>
            <person name="Chen J."/>
            <person name="Kohler A."/>
            <person name="Krizsan K."/>
            <person name="Balestrini R."/>
            <person name="Da Silva C."/>
            <person name="Montanini B."/>
            <person name="Hainaut M."/>
            <person name="Levati E."/>
            <person name="Barry K.W."/>
            <person name="Belfiori B."/>
            <person name="Cichocki N."/>
            <person name="Clum A."/>
            <person name="Dockter R.B."/>
            <person name="Fauchery L."/>
            <person name="Guy J."/>
            <person name="Iotti M."/>
            <person name="Le Tacon F."/>
            <person name="Lindquist E.A."/>
            <person name="Lipzen A."/>
            <person name="Malagnac F."/>
            <person name="Mello A."/>
            <person name="Molinier V."/>
            <person name="Miyauchi S."/>
            <person name="Poulain J."/>
            <person name="Riccioni C."/>
            <person name="Rubini A."/>
            <person name="Sitrit Y."/>
            <person name="Splivallo R."/>
            <person name="Traeger S."/>
            <person name="Wang M."/>
            <person name="Zifcakova L."/>
            <person name="Wipf D."/>
            <person name="Zambonelli A."/>
            <person name="Paolocci F."/>
            <person name="Nowrousian M."/>
            <person name="Ottonello S."/>
            <person name="Baldrian P."/>
            <person name="Spatafora J.W."/>
            <person name="Henrissat B."/>
            <person name="Nagy L.G."/>
            <person name="Aury J.M."/>
            <person name="Wincker P."/>
            <person name="Grigoriev I.V."/>
            <person name="Bonfante P."/>
            <person name="Martin F.M."/>
        </authorList>
    </citation>
    <scope>NUCLEOTIDE SEQUENCE [LARGE SCALE GENOMIC DNA]</scope>
    <source>
        <strain evidence="8 9">RN42</strain>
    </source>
</reference>
<dbReference type="InterPro" id="IPR015500">
    <property type="entry name" value="Peptidase_S8_subtilisin-rel"/>
</dbReference>
<evidence type="ECO:0000256" key="6">
    <source>
        <dbReference type="SAM" id="SignalP"/>
    </source>
</evidence>
<dbReference type="AlphaFoldDB" id="A0A3N4HSZ5"/>
<dbReference type="PROSITE" id="PS51892">
    <property type="entry name" value="SUBTILASE"/>
    <property type="match status" value="1"/>
</dbReference>
<feature type="active site" description="Charge relay system" evidence="5">
    <location>
        <position position="118"/>
    </location>
</feature>
<accession>A0A3N4HSZ5</accession>
<dbReference type="OrthoDB" id="10256524at2759"/>
<comment type="similarity">
    <text evidence="1 5">Belongs to the peptidase S8 family.</text>
</comment>
<feature type="active site" description="Charge relay system" evidence="5">
    <location>
        <position position="74"/>
    </location>
</feature>
<evidence type="ECO:0000256" key="2">
    <source>
        <dbReference type="ARBA" id="ARBA00022670"/>
    </source>
</evidence>
<dbReference type="PRINTS" id="PR00723">
    <property type="entry name" value="SUBTILISIN"/>
</dbReference>
<protein>
    <submittedName>
        <fullName evidence="8">Subtilisin-like protein</fullName>
    </submittedName>
</protein>
<organism evidence="8 9">
    <name type="scientific">Ascobolus immersus RN42</name>
    <dbReference type="NCBI Taxonomy" id="1160509"/>
    <lineage>
        <taxon>Eukaryota</taxon>
        <taxon>Fungi</taxon>
        <taxon>Dikarya</taxon>
        <taxon>Ascomycota</taxon>
        <taxon>Pezizomycotina</taxon>
        <taxon>Pezizomycetes</taxon>
        <taxon>Pezizales</taxon>
        <taxon>Ascobolaceae</taxon>
        <taxon>Ascobolus</taxon>
    </lineage>
</organism>
<dbReference type="PANTHER" id="PTHR43806">
    <property type="entry name" value="PEPTIDASE S8"/>
    <property type="match status" value="1"/>
</dbReference>
<dbReference type="GO" id="GO:0004252">
    <property type="term" value="F:serine-type endopeptidase activity"/>
    <property type="evidence" value="ECO:0007669"/>
    <property type="project" value="UniProtKB-UniRule"/>
</dbReference>
<feature type="chain" id="PRO_5018193302" evidence="6">
    <location>
        <begin position="33"/>
        <end position="873"/>
    </location>
</feature>
<keyword evidence="6" id="KW-0732">Signal</keyword>
<evidence type="ECO:0000256" key="3">
    <source>
        <dbReference type="ARBA" id="ARBA00022801"/>
    </source>
</evidence>
<sequence>MTIAWLAKKYQKPGGALMVLLIASLLVLGACASGPFGYDDWEESYWKSVHLPNKIWDMNKLGFHGAGVTIAAFDNGVILKHPAVGCAEPSALCRFLPGKNFVDDNDNVSPPLEEEHHHGTGVCLAAIGWNEVVASPARDSHMVPIRITGGVTFDPTKPPVVFDPNNPVYLKKAIDFAVEKGSKILTFSDGAASSWADAPIANLLDETADKGLLIYAAATNNGNANVAGLTTRSSAASVISVGNYDTGYIPAFEIKIRLSGNSIPPVSFSLLYAYGNIPIGHKTYSLTQVEAAVSLDTPSAAVSEAVHIDFCSVEETDANWPHNLASDDILLLGVGKSAMMKDDFDKCLRKIDKLLLEEKNGGSLKVTPGGVLLWTSPENKHLIRRYRLPQGVTGKPVGWLLDSNNADITLHLVLTALSSQDVDSVSVEFSERPIVSKVKNVKGWSAGLHPTSGGGPTWDLRFGIDILAPGTDILVAEDGGYGPSTGTSVATPIAAGAGSQLLSALRADGREPTTPDQFRALREKIIISGRPVLATEERSIKRNPKYPTVYEPAWRQCGGLANFRNAYSTTLQVSPAQIELGEIAASTTSWTRELIFKNPSDKFEILQLEHQPGPGQYQKSEGPAINSRQTENPLDMNLVAEVSFSENLFTIPPFAEKKIILHFEAPVVLSEDRRRFPLYGGWLFVTNSETEDEYSVSYFGAANRMNALSVIHDMPCLCWRHDPDMICLPATDKILLSRYRIPRFIAIAPVFLATGSPLVRLDYVDEKVGLDPDSQTWQYPPIKGSHGYVGLVKDGLVVQAERRARSDPLFRNVPLNGVACEENGLCRFLIPGRYRVRVMALKVGGDPMVESDWEKMTLPQVFVVPYSGRGVIG</sequence>
<dbReference type="InterPro" id="IPR036852">
    <property type="entry name" value="Peptidase_S8/S53_dom_sf"/>
</dbReference>
<keyword evidence="9" id="KW-1185">Reference proteome</keyword>
<evidence type="ECO:0000256" key="5">
    <source>
        <dbReference type="PROSITE-ProRule" id="PRU01240"/>
    </source>
</evidence>
<evidence type="ECO:0000313" key="8">
    <source>
        <dbReference type="EMBL" id="RPA76973.1"/>
    </source>
</evidence>
<feature type="signal peptide" evidence="6">
    <location>
        <begin position="1"/>
        <end position="32"/>
    </location>
</feature>
<keyword evidence="3 5" id="KW-0378">Hydrolase</keyword>
<dbReference type="InterPro" id="IPR050131">
    <property type="entry name" value="Peptidase_S8_subtilisin-like"/>
</dbReference>
<dbReference type="PROSITE" id="PS00138">
    <property type="entry name" value="SUBTILASE_SER"/>
    <property type="match status" value="1"/>
</dbReference>
<feature type="active site" description="Charge relay system" evidence="5">
    <location>
        <position position="488"/>
    </location>
</feature>
<evidence type="ECO:0000256" key="4">
    <source>
        <dbReference type="ARBA" id="ARBA00022825"/>
    </source>
</evidence>
<keyword evidence="4 5" id="KW-0720">Serine protease</keyword>
<feature type="domain" description="Peptidase S8/S53" evidence="7">
    <location>
        <begin position="65"/>
        <end position="521"/>
    </location>
</feature>
<evidence type="ECO:0000313" key="9">
    <source>
        <dbReference type="Proteomes" id="UP000275078"/>
    </source>
</evidence>
<name>A0A3N4HSZ5_ASCIM</name>
<dbReference type="Gene3D" id="3.40.50.200">
    <property type="entry name" value="Peptidase S8/S53 domain"/>
    <property type="match status" value="2"/>
</dbReference>
<evidence type="ECO:0000256" key="1">
    <source>
        <dbReference type="ARBA" id="ARBA00011073"/>
    </source>
</evidence>
<dbReference type="PANTHER" id="PTHR43806:SF11">
    <property type="entry name" value="CEREVISIN-RELATED"/>
    <property type="match status" value="1"/>
</dbReference>
<dbReference type="InterPro" id="IPR023828">
    <property type="entry name" value="Peptidase_S8_Ser-AS"/>
</dbReference>
<dbReference type="SUPFAM" id="SSF52743">
    <property type="entry name" value="Subtilisin-like"/>
    <property type="match status" value="1"/>
</dbReference>
<dbReference type="Proteomes" id="UP000275078">
    <property type="component" value="Unassembled WGS sequence"/>
</dbReference>
<dbReference type="EMBL" id="ML119734">
    <property type="protein sequence ID" value="RPA76973.1"/>
    <property type="molecule type" value="Genomic_DNA"/>
</dbReference>